<evidence type="ECO:0000313" key="10">
    <source>
        <dbReference type="EMBL" id="NIX75753.1"/>
    </source>
</evidence>
<evidence type="ECO:0000313" key="11">
    <source>
        <dbReference type="Proteomes" id="UP000707352"/>
    </source>
</evidence>
<dbReference type="Gene3D" id="1.20.1250.20">
    <property type="entry name" value="MFS general substrate transporter like domains"/>
    <property type="match status" value="1"/>
</dbReference>
<dbReference type="PANTHER" id="PTHR43271">
    <property type="entry name" value="BLL2771 PROTEIN"/>
    <property type="match status" value="1"/>
</dbReference>
<evidence type="ECO:0000256" key="3">
    <source>
        <dbReference type="ARBA" id="ARBA00022448"/>
    </source>
</evidence>
<keyword evidence="7 8" id="KW-0472">Membrane</keyword>
<dbReference type="PROSITE" id="PS50850">
    <property type="entry name" value="MFS"/>
    <property type="match status" value="1"/>
</dbReference>
<evidence type="ECO:0000256" key="5">
    <source>
        <dbReference type="ARBA" id="ARBA00022692"/>
    </source>
</evidence>
<feature type="domain" description="Major facilitator superfamily (MFS) profile" evidence="9">
    <location>
        <begin position="18"/>
        <end position="401"/>
    </location>
</feature>
<dbReference type="CDD" id="cd17324">
    <property type="entry name" value="MFS_NepI_like"/>
    <property type="match status" value="1"/>
</dbReference>
<keyword evidence="4" id="KW-1003">Cell membrane</keyword>
<evidence type="ECO:0000259" key="9">
    <source>
        <dbReference type="PROSITE" id="PS50850"/>
    </source>
</evidence>
<evidence type="ECO:0000256" key="6">
    <source>
        <dbReference type="ARBA" id="ARBA00022989"/>
    </source>
</evidence>
<evidence type="ECO:0000256" key="1">
    <source>
        <dbReference type="ARBA" id="ARBA00004651"/>
    </source>
</evidence>
<feature type="transmembrane region" description="Helical" evidence="8">
    <location>
        <begin position="314"/>
        <end position="338"/>
    </location>
</feature>
<organism evidence="10 11">
    <name type="scientific">Microvirga terricola</name>
    <dbReference type="NCBI Taxonomy" id="2719797"/>
    <lineage>
        <taxon>Bacteria</taxon>
        <taxon>Pseudomonadati</taxon>
        <taxon>Pseudomonadota</taxon>
        <taxon>Alphaproteobacteria</taxon>
        <taxon>Hyphomicrobiales</taxon>
        <taxon>Methylobacteriaceae</taxon>
        <taxon>Microvirga</taxon>
    </lineage>
</organism>
<reference evidence="10 11" key="1">
    <citation type="submission" date="2020-03" db="EMBL/GenBank/DDBJ databases">
        <title>The genome sequence of Microvirga sp. c23x22.</title>
        <authorList>
            <person name="Zhang X."/>
        </authorList>
    </citation>
    <scope>NUCLEOTIDE SEQUENCE [LARGE SCALE GENOMIC DNA]</scope>
    <source>
        <strain evidence="11">c23x22</strain>
    </source>
</reference>
<feature type="transmembrane region" description="Helical" evidence="8">
    <location>
        <begin position="117"/>
        <end position="134"/>
    </location>
</feature>
<evidence type="ECO:0000256" key="8">
    <source>
        <dbReference type="SAM" id="Phobius"/>
    </source>
</evidence>
<feature type="transmembrane region" description="Helical" evidence="8">
    <location>
        <begin position="228"/>
        <end position="246"/>
    </location>
</feature>
<comment type="similarity">
    <text evidence="2">Belongs to the major facilitator superfamily.</text>
</comment>
<dbReference type="PANTHER" id="PTHR43271:SF1">
    <property type="entry name" value="INNER MEMBRANE TRANSPORT PROTEIN YNFM"/>
    <property type="match status" value="1"/>
</dbReference>
<evidence type="ECO:0000256" key="2">
    <source>
        <dbReference type="ARBA" id="ARBA00008335"/>
    </source>
</evidence>
<feature type="transmembrane region" description="Helical" evidence="8">
    <location>
        <begin position="146"/>
        <end position="168"/>
    </location>
</feature>
<gene>
    <name evidence="10" type="ORF">HB375_03875</name>
</gene>
<dbReference type="SUPFAM" id="SSF103473">
    <property type="entry name" value="MFS general substrate transporter"/>
    <property type="match status" value="1"/>
</dbReference>
<feature type="transmembrane region" description="Helical" evidence="8">
    <location>
        <begin position="174"/>
        <end position="196"/>
    </location>
</feature>
<feature type="transmembrane region" description="Helical" evidence="8">
    <location>
        <begin position="21"/>
        <end position="44"/>
    </location>
</feature>
<feature type="transmembrane region" description="Helical" evidence="8">
    <location>
        <begin position="291"/>
        <end position="308"/>
    </location>
</feature>
<comment type="caution">
    <text evidence="10">The sequence shown here is derived from an EMBL/GenBank/DDBJ whole genome shotgun (WGS) entry which is preliminary data.</text>
</comment>
<keyword evidence="6 8" id="KW-1133">Transmembrane helix</keyword>
<accession>A0ABX0V852</accession>
<keyword evidence="11" id="KW-1185">Reference proteome</keyword>
<protein>
    <submittedName>
        <fullName evidence="10">MFS transporter</fullName>
    </submittedName>
</protein>
<evidence type="ECO:0000256" key="7">
    <source>
        <dbReference type="ARBA" id="ARBA00023136"/>
    </source>
</evidence>
<comment type="subcellular location">
    <subcellularLocation>
        <location evidence="1">Cell membrane</location>
        <topology evidence="1">Multi-pass membrane protein</topology>
    </subcellularLocation>
</comment>
<keyword evidence="3" id="KW-0813">Transport</keyword>
<feature type="transmembrane region" description="Helical" evidence="8">
    <location>
        <begin position="350"/>
        <end position="371"/>
    </location>
</feature>
<feature type="transmembrane region" description="Helical" evidence="8">
    <location>
        <begin position="377"/>
        <end position="397"/>
    </location>
</feature>
<name>A0ABX0V852_9HYPH</name>
<dbReference type="RefSeq" id="WP_167671609.1">
    <property type="nucleotide sequence ID" value="NZ_JAATJS010000001.1"/>
</dbReference>
<dbReference type="InterPro" id="IPR036259">
    <property type="entry name" value="MFS_trans_sf"/>
</dbReference>
<evidence type="ECO:0000256" key="4">
    <source>
        <dbReference type="ARBA" id="ARBA00022475"/>
    </source>
</evidence>
<dbReference type="Proteomes" id="UP000707352">
    <property type="component" value="Unassembled WGS sequence"/>
</dbReference>
<dbReference type="InterPro" id="IPR020846">
    <property type="entry name" value="MFS_dom"/>
</dbReference>
<feature type="transmembrane region" description="Helical" evidence="8">
    <location>
        <begin position="56"/>
        <end position="76"/>
    </location>
</feature>
<proteinExistence type="inferred from homology"/>
<feature type="transmembrane region" description="Helical" evidence="8">
    <location>
        <begin position="88"/>
        <end position="111"/>
    </location>
</feature>
<dbReference type="InterPro" id="IPR011701">
    <property type="entry name" value="MFS"/>
</dbReference>
<dbReference type="Pfam" id="PF07690">
    <property type="entry name" value="MFS_1"/>
    <property type="match status" value="1"/>
</dbReference>
<dbReference type="EMBL" id="JAATJS010000001">
    <property type="protein sequence ID" value="NIX75753.1"/>
    <property type="molecule type" value="Genomic_DNA"/>
</dbReference>
<sequence length="403" mass="42106">MDRGSETTAERLEGGTPAFRRLNLALFAAGFATFAVLYCVQPLLPIFSEEFQVSAAVSSLSLSLSTGFLAVAMLVAGSLSDVLGRKPIMVAALLSSALLTILSALAPTWPILLTTRVMIGITLSGLPAVGMAYVSEEVDRKSIGLAMGLFIGGNAIGGMSGRLITGILTDLSSWRVAVGAIGALGLVAAVMAWRSLPPSAHFHPRRADLMDLLRSFAAHLSDPGLRGLYAEAFLLMGAFVTLYNYLGYRLMASPYLLSHSAIGAIFVIYLVGTASSTVAGSLADRFGRQHVLWAVIAVMLFGVALSLLSSLFAILAGIVAVTFGFFGAHSVASSWVGVRAQTAKAQASALYLFCYYCGSSIVGTLGGVFWASWGWPGLAGLVSALLIAALAVAFRLLRIGPSL</sequence>
<feature type="transmembrane region" description="Helical" evidence="8">
    <location>
        <begin position="258"/>
        <end position="279"/>
    </location>
</feature>
<keyword evidence="5 8" id="KW-0812">Transmembrane</keyword>